<name>A0A507FJW0_9FUNG</name>
<keyword evidence="3" id="KW-1185">Reference proteome</keyword>
<dbReference type="Proteomes" id="UP000320333">
    <property type="component" value="Unassembled WGS sequence"/>
</dbReference>
<feature type="transmembrane region" description="Helical" evidence="1">
    <location>
        <begin position="12"/>
        <end position="32"/>
    </location>
</feature>
<comment type="caution">
    <text evidence="2">The sequence shown here is derived from an EMBL/GenBank/DDBJ whole genome shotgun (WGS) entry which is preliminary data.</text>
</comment>
<keyword evidence="1" id="KW-0472">Membrane</keyword>
<dbReference type="AlphaFoldDB" id="A0A507FJW0"/>
<accession>A0A507FJW0</accession>
<evidence type="ECO:0000313" key="2">
    <source>
        <dbReference type="EMBL" id="TPX75698.1"/>
    </source>
</evidence>
<dbReference type="EMBL" id="QEAP01000071">
    <property type="protein sequence ID" value="TPX75698.1"/>
    <property type="molecule type" value="Genomic_DNA"/>
</dbReference>
<feature type="transmembrane region" description="Helical" evidence="1">
    <location>
        <begin position="44"/>
        <end position="68"/>
    </location>
</feature>
<gene>
    <name evidence="2" type="ORF">CcCBS67573_g03009</name>
</gene>
<feature type="transmembrane region" description="Helical" evidence="1">
    <location>
        <begin position="97"/>
        <end position="116"/>
    </location>
</feature>
<evidence type="ECO:0000256" key="1">
    <source>
        <dbReference type="SAM" id="Phobius"/>
    </source>
</evidence>
<reference evidence="2 3" key="1">
    <citation type="journal article" date="2019" name="Sci. Rep.">
        <title>Comparative genomics of chytrid fungi reveal insights into the obligate biotrophic and pathogenic lifestyle of Synchytrium endobioticum.</title>
        <authorList>
            <person name="van de Vossenberg B.T.L.H."/>
            <person name="Warris S."/>
            <person name="Nguyen H.D.T."/>
            <person name="van Gent-Pelzer M.P.E."/>
            <person name="Joly D.L."/>
            <person name="van de Geest H.C."/>
            <person name="Bonants P.J.M."/>
            <person name="Smith D.S."/>
            <person name="Levesque C.A."/>
            <person name="van der Lee T.A.J."/>
        </authorList>
    </citation>
    <scope>NUCLEOTIDE SEQUENCE [LARGE SCALE GENOMIC DNA]</scope>
    <source>
        <strain evidence="2 3">CBS 675.73</strain>
    </source>
</reference>
<keyword evidence="1" id="KW-0812">Transmembrane</keyword>
<dbReference type="OrthoDB" id="2161963at2759"/>
<organism evidence="2 3">
    <name type="scientific">Chytriomyces confervae</name>
    <dbReference type="NCBI Taxonomy" id="246404"/>
    <lineage>
        <taxon>Eukaryota</taxon>
        <taxon>Fungi</taxon>
        <taxon>Fungi incertae sedis</taxon>
        <taxon>Chytridiomycota</taxon>
        <taxon>Chytridiomycota incertae sedis</taxon>
        <taxon>Chytridiomycetes</taxon>
        <taxon>Chytridiales</taxon>
        <taxon>Chytriomycetaceae</taxon>
        <taxon>Chytriomyces</taxon>
    </lineage>
</organism>
<evidence type="ECO:0000313" key="3">
    <source>
        <dbReference type="Proteomes" id="UP000320333"/>
    </source>
</evidence>
<sequence length="287" mass="31529">MNQSTSSDNGTFWTGLLLTLFTGPIIGSIPLCCADASNLRYRGFYMRGMAVSFCITAILLVIITIYVAQQCQQLYSSFRYTDEYGNYYYFTYDCSGVYSRLLPIAAFWLLAGAFIWRRGRAILQAAESQSLPTTMAVVQTAYPPYQNPAPVMQIVTSNQPFPGNAVTPGYAGTPVTLGAPPAYGYDNNTKANNTNSAVAYENVAPAGTYVPPNGPPPFSGQASNPALLQQALSLESLALHLQIPKLMEVTEGIEGVMHMSFKEMHEKYSITSEDFLKIKEYRKNLGH</sequence>
<proteinExistence type="predicted"/>
<keyword evidence="1" id="KW-1133">Transmembrane helix</keyword>
<protein>
    <submittedName>
        <fullName evidence="2">Uncharacterized protein</fullName>
    </submittedName>
</protein>